<accession>A0A2N5VGN5</accession>
<comment type="caution">
    <text evidence="2">The sequence shown here is derived from an EMBL/GenBank/DDBJ whole genome shotgun (WGS) entry which is preliminary data.</text>
</comment>
<keyword evidence="1" id="KW-0812">Transmembrane</keyword>
<dbReference type="AlphaFoldDB" id="A0A2N5VGN5"/>
<protein>
    <submittedName>
        <fullName evidence="2">Uncharacterized protein</fullName>
    </submittedName>
</protein>
<proteinExistence type="predicted"/>
<name>A0A2N5VGN5_9BASI</name>
<evidence type="ECO:0000313" key="2">
    <source>
        <dbReference type="EMBL" id="PLW49163.1"/>
    </source>
</evidence>
<sequence length="286" mass="32158">MEWAGYVVTNGRRPLNDPDQISVKLPGTVLIETRHINPTDGWPENPLLCIRKLAAQISQLMRKTDIKVLSGQPQDLEWPAYHLSRTLRRIDEIESSAPARLQLRLSADGKSLETAVDDPAYTLLASSIFQLESIVHFPQPFWRVVPAKSVLYPSNTIASVVHFPQARGDSRRAMLLAVSKRHFLASQHFPHHLSMNPLVIYGLIGMAVPCALVLLINQQQNELVIEEDFFLTQLRKTIDLFELGKKTMAATMAHTLAHSHPADRAPLLLYCVYKLGLAKERARCCC</sequence>
<organism evidence="2 3">
    <name type="scientific">Puccinia coronata f. sp. avenae</name>
    <dbReference type="NCBI Taxonomy" id="200324"/>
    <lineage>
        <taxon>Eukaryota</taxon>
        <taxon>Fungi</taxon>
        <taxon>Dikarya</taxon>
        <taxon>Basidiomycota</taxon>
        <taxon>Pucciniomycotina</taxon>
        <taxon>Pucciniomycetes</taxon>
        <taxon>Pucciniales</taxon>
        <taxon>Pucciniaceae</taxon>
        <taxon>Puccinia</taxon>
    </lineage>
</organism>
<keyword evidence="1" id="KW-1133">Transmembrane helix</keyword>
<dbReference type="EMBL" id="PGCI01000018">
    <property type="protein sequence ID" value="PLW49163.1"/>
    <property type="molecule type" value="Genomic_DNA"/>
</dbReference>
<gene>
    <name evidence="2" type="ORF">PCASD_02982</name>
</gene>
<feature type="transmembrane region" description="Helical" evidence="1">
    <location>
        <begin position="198"/>
        <end position="216"/>
    </location>
</feature>
<evidence type="ECO:0000313" key="3">
    <source>
        <dbReference type="Proteomes" id="UP000235392"/>
    </source>
</evidence>
<reference evidence="2 3" key="1">
    <citation type="submission" date="2017-11" db="EMBL/GenBank/DDBJ databases">
        <title>De novo assembly and phasing of dikaryotic genomes from two isolates of Puccinia coronata f. sp. avenae, the causal agent of oat crown rust.</title>
        <authorList>
            <person name="Miller M.E."/>
            <person name="Zhang Y."/>
            <person name="Omidvar V."/>
            <person name="Sperschneider J."/>
            <person name="Schwessinger B."/>
            <person name="Raley C."/>
            <person name="Palmer J.M."/>
            <person name="Garnica D."/>
            <person name="Upadhyaya N."/>
            <person name="Rathjen J."/>
            <person name="Taylor J.M."/>
            <person name="Park R.F."/>
            <person name="Dodds P.N."/>
            <person name="Hirsch C.D."/>
            <person name="Kianian S.F."/>
            <person name="Figueroa M."/>
        </authorList>
    </citation>
    <scope>NUCLEOTIDE SEQUENCE [LARGE SCALE GENOMIC DNA]</scope>
    <source>
        <strain evidence="2">12SD80</strain>
    </source>
</reference>
<dbReference type="Proteomes" id="UP000235392">
    <property type="component" value="Unassembled WGS sequence"/>
</dbReference>
<keyword evidence="1" id="KW-0472">Membrane</keyword>
<evidence type="ECO:0000256" key="1">
    <source>
        <dbReference type="SAM" id="Phobius"/>
    </source>
</evidence>